<keyword evidence="3 6" id="KW-1133">Transmembrane helix</keyword>
<name>A0AAW0R7U0_9PEZI</name>
<feature type="transmembrane region" description="Helical" evidence="6">
    <location>
        <begin position="178"/>
        <end position="200"/>
    </location>
</feature>
<evidence type="ECO:0000256" key="3">
    <source>
        <dbReference type="ARBA" id="ARBA00022989"/>
    </source>
</evidence>
<dbReference type="PANTHER" id="PTHR23112">
    <property type="entry name" value="G PROTEIN-COUPLED RECEPTOR 157-RELATED"/>
    <property type="match status" value="1"/>
</dbReference>
<dbReference type="Gene3D" id="1.20.1070.10">
    <property type="entry name" value="Rhodopsin 7-helix transmembrane proteins"/>
    <property type="match status" value="1"/>
</dbReference>
<dbReference type="Pfam" id="PF11710">
    <property type="entry name" value="Git3"/>
    <property type="match status" value="1"/>
</dbReference>
<reference evidence="8 9" key="1">
    <citation type="submission" date="2023-01" db="EMBL/GenBank/DDBJ databases">
        <title>Analysis of 21 Apiospora genomes using comparative genomics revels a genus with tremendous synthesis potential of carbohydrate active enzymes and secondary metabolites.</title>
        <authorList>
            <person name="Sorensen T."/>
        </authorList>
    </citation>
    <scope>NUCLEOTIDE SEQUENCE [LARGE SCALE GENOMIC DNA]</scope>
    <source>
        <strain evidence="8 9">CBS 117206</strain>
    </source>
</reference>
<evidence type="ECO:0000256" key="4">
    <source>
        <dbReference type="ARBA" id="ARBA00023136"/>
    </source>
</evidence>
<dbReference type="GO" id="GO:0007189">
    <property type="term" value="P:adenylate cyclase-activating G protein-coupled receptor signaling pathway"/>
    <property type="evidence" value="ECO:0007669"/>
    <property type="project" value="TreeGrafter"/>
</dbReference>
<evidence type="ECO:0000256" key="5">
    <source>
        <dbReference type="SAM" id="MobiDB-lite"/>
    </source>
</evidence>
<dbReference type="GO" id="GO:0004930">
    <property type="term" value="F:G protein-coupled receptor activity"/>
    <property type="evidence" value="ECO:0007669"/>
    <property type="project" value="TreeGrafter"/>
</dbReference>
<evidence type="ECO:0000313" key="8">
    <source>
        <dbReference type="EMBL" id="KAK8129924.1"/>
    </source>
</evidence>
<dbReference type="GO" id="GO:0005886">
    <property type="term" value="C:plasma membrane"/>
    <property type="evidence" value="ECO:0007669"/>
    <property type="project" value="TreeGrafter"/>
</dbReference>
<feature type="region of interest" description="Disordered" evidence="5">
    <location>
        <begin position="252"/>
        <end position="282"/>
    </location>
</feature>
<keyword evidence="9" id="KW-1185">Reference proteome</keyword>
<keyword evidence="2 6" id="KW-0812">Transmembrane</keyword>
<dbReference type="EMBL" id="JAQQWP010000002">
    <property type="protein sequence ID" value="KAK8129924.1"/>
    <property type="molecule type" value="Genomic_DNA"/>
</dbReference>
<evidence type="ECO:0000256" key="6">
    <source>
        <dbReference type="SAM" id="Phobius"/>
    </source>
</evidence>
<dbReference type="PANTHER" id="PTHR23112:SF37">
    <property type="entry name" value="G PROTEIN-COUPLED RECEPTOR GPR1"/>
    <property type="match status" value="1"/>
</dbReference>
<dbReference type="Proteomes" id="UP001392437">
    <property type="component" value="Unassembled WGS sequence"/>
</dbReference>
<feature type="region of interest" description="Disordered" evidence="5">
    <location>
        <begin position="225"/>
        <end position="244"/>
    </location>
</feature>
<accession>A0AAW0R7U0</accession>
<dbReference type="SUPFAM" id="SSF81321">
    <property type="entry name" value="Family A G protein-coupled receptor-like"/>
    <property type="match status" value="1"/>
</dbReference>
<comment type="subcellular location">
    <subcellularLocation>
        <location evidence="1">Membrane</location>
        <topology evidence="1">Multi-pass membrane protein</topology>
    </subcellularLocation>
</comment>
<evidence type="ECO:0000256" key="2">
    <source>
        <dbReference type="ARBA" id="ARBA00022692"/>
    </source>
</evidence>
<feature type="transmembrane region" description="Helical" evidence="6">
    <location>
        <begin position="103"/>
        <end position="121"/>
    </location>
</feature>
<feature type="transmembrane region" description="Helical" evidence="6">
    <location>
        <begin position="291"/>
        <end position="310"/>
    </location>
</feature>
<sequence>MGWVESVAGPTLVFSLLSSLATGLVLMIWIGSTAKSTVKGGAAEKNALREALVLNLMISEFINSTNNSVSGVRVVTSHIPISTGPLCSLNGWTGQVSVQASDFSIFAIVLVTLLTFNYYTWPMRVSNLMKYGVCLSTWIIPLTTGTIALAMNKMEPASGNWCWIGADPPYLRYVLGHAWRFTIFVFITGIYLYIFIKVMLRVRTRKRTNSRSAQQGRPRIREISWPSACHNPAPGSKDVEGGFSLDSVETPSREEFAIRPGNTRSNSQRSVTGSAPSNSKSHHFDTELRHWLILSIYPLTYMLVWIPGLANRIVELQGDKSHLLSVLQATTQLTGLLNAMAYGFKELHGRAQKNNNMNRGLDDHSNQRWGFAVYRELS</sequence>
<organism evidence="8 9">
    <name type="scientific">Apiospora kogelbergensis</name>
    <dbReference type="NCBI Taxonomy" id="1337665"/>
    <lineage>
        <taxon>Eukaryota</taxon>
        <taxon>Fungi</taxon>
        <taxon>Dikarya</taxon>
        <taxon>Ascomycota</taxon>
        <taxon>Pezizomycotina</taxon>
        <taxon>Sordariomycetes</taxon>
        <taxon>Xylariomycetidae</taxon>
        <taxon>Amphisphaeriales</taxon>
        <taxon>Apiosporaceae</taxon>
        <taxon>Apiospora</taxon>
    </lineage>
</organism>
<evidence type="ECO:0000256" key="1">
    <source>
        <dbReference type="ARBA" id="ARBA00004141"/>
    </source>
</evidence>
<dbReference type="AlphaFoldDB" id="A0AAW0R7U0"/>
<feature type="compositionally biased region" description="Polar residues" evidence="5">
    <location>
        <begin position="262"/>
        <end position="279"/>
    </location>
</feature>
<feature type="domain" description="Glucose receptor Git3-like N-terminal" evidence="7">
    <location>
        <begin position="43"/>
        <end position="203"/>
    </location>
</feature>
<proteinExistence type="predicted"/>
<protein>
    <recommendedName>
        <fullName evidence="7">Glucose receptor Git3-like N-terminal domain-containing protein</fullName>
    </recommendedName>
</protein>
<feature type="transmembrane region" description="Helical" evidence="6">
    <location>
        <begin position="12"/>
        <end position="30"/>
    </location>
</feature>
<feature type="transmembrane region" description="Helical" evidence="6">
    <location>
        <begin position="133"/>
        <end position="151"/>
    </location>
</feature>
<comment type="caution">
    <text evidence="8">The sequence shown here is derived from an EMBL/GenBank/DDBJ whole genome shotgun (WGS) entry which is preliminary data.</text>
</comment>
<keyword evidence="4 6" id="KW-0472">Membrane</keyword>
<gene>
    <name evidence="8" type="ORF">PG999_002304</name>
</gene>
<evidence type="ECO:0000259" key="7">
    <source>
        <dbReference type="Pfam" id="PF11710"/>
    </source>
</evidence>
<dbReference type="InterPro" id="IPR023041">
    <property type="entry name" value="Glucose_rcpt_Git3-like_N"/>
</dbReference>
<evidence type="ECO:0000313" key="9">
    <source>
        <dbReference type="Proteomes" id="UP001392437"/>
    </source>
</evidence>